<evidence type="ECO:0000256" key="1">
    <source>
        <dbReference type="ARBA" id="ARBA00004196"/>
    </source>
</evidence>
<dbReference type="InterPro" id="IPR028082">
    <property type="entry name" value="Peripla_BP_I"/>
</dbReference>
<protein>
    <submittedName>
        <fullName evidence="6">ABC-type sugar transport system, periplasmic component</fullName>
    </submittedName>
</protein>
<evidence type="ECO:0000313" key="6">
    <source>
        <dbReference type="EMBL" id="APU18022.1"/>
    </source>
</evidence>
<evidence type="ECO:0000256" key="4">
    <source>
        <dbReference type="SAM" id="SignalP"/>
    </source>
</evidence>
<dbReference type="EMBL" id="CP016076">
    <property type="protein sequence ID" value="APU18022.1"/>
    <property type="molecule type" value="Genomic_DNA"/>
</dbReference>
<evidence type="ECO:0000313" key="7">
    <source>
        <dbReference type="Proteomes" id="UP000185511"/>
    </source>
</evidence>
<comment type="subcellular location">
    <subcellularLocation>
        <location evidence="1">Cell envelope</location>
    </subcellularLocation>
</comment>
<name>A0AAC9PVE1_9PSEU</name>
<accession>A0AAC9PVE1</accession>
<keyword evidence="7" id="KW-1185">Reference proteome</keyword>
<evidence type="ECO:0000256" key="2">
    <source>
        <dbReference type="ARBA" id="ARBA00007639"/>
    </source>
</evidence>
<feature type="domain" description="Periplasmic binding protein" evidence="5">
    <location>
        <begin position="42"/>
        <end position="293"/>
    </location>
</feature>
<dbReference type="RefSeq" id="WP_083683855.1">
    <property type="nucleotide sequence ID" value="NZ_CP016076.1"/>
</dbReference>
<dbReference type="PROSITE" id="PS51257">
    <property type="entry name" value="PROKAR_LIPOPROTEIN"/>
    <property type="match status" value="1"/>
</dbReference>
<dbReference type="PANTHER" id="PTHR46847:SF1">
    <property type="entry name" value="D-ALLOSE-BINDING PERIPLASMIC PROTEIN-RELATED"/>
    <property type="match status" value="1"/>
</dbReference>
<dbReference type="GO" id="GO:0030313">
    <property type="term" value="C:cell envelope"/>
    <property type="evidence" value="ECO:0007669"/>
    <property type="project" value="UniProtKB-SubCell"/>
</dbReference>
<feature type="chain" id="PRO_5042145456" evidence="4">
    <location>
        <begin position="27"/>
        <end position="316"/>
    </location>
</feature>
<feature type="signal peptide" evidence="4">
    <location>
        <begin position="1"/>
        <end position="26"/>
    </location>
</feature>
<evidence type="ECO:0000259" key="5">
    <source>
        <dbReference type="Pfam" id="PF13407"/>
    </source>
</evidence>
<comment type="similarity">
    <text evidence="2">Belongs to the bacterial solute-binding protein 2 family.</text>
</comment>
<dbReference type="KEGG" id="acad:UA74_30155"/>
<reference evidence="7" key="1">
    <citation type="submission" date="2016-06" db="EMBL/GenBank/DDBJ databases">
        <title>Complete genome sequence of Actinoalloteichus fjordicus DSM 46855 (=ADI127-17), type strain of the new species Actinoalloteichus fjordicus.</title>
        <authorList>
            <person name="Ruckert C."/>
            <person name="Nouioui I."/>
            <person name="Willmese J."/>
            <person name="van Wezel G."/>
            <person name="Klenk H.-P."/>
            <person name="Kalinowski J."/>
            <person name="Zotchev S.B."/>
        </authorList>
    </citation>
    <scope>NUCLEOTIDE SEQUENCE [LARGE SCALE GENOMIC DNA]</scope>
    <source>
        <strain evidence="7">ADI127-7</strain>
    </source>
</reference>
<gene>
    <name evidence="6" type="ORF">UA74_30155</name>
</gene>
<keyword evidence="6" id="KW-0762">Sugar transport</keyword>
<dbReference type="Proteomes" id="UP000185511">
    <property type="component" value="Chromosome"/>
</dbReference>
<dbReference type="PANTHER" id="PTHR46847">
    <property type="entry name" value="D-ALLOSE-BINDING PERIPLASMIC PROTEIN-RELATED"/>
    <property type="match status" value="1"/>
</dbReference>
<keyword evidence="6" id="KW-0813">Transport</keyword>
<dbReference type="SUPFAM" id="SSF53822">
    <property type="entry name" value="Periplasmic binding protein-like I"/>
    <property type="match status" value="1"/>
</dbReference>
<proteinExistence type="inferred from homology"/>
<dbReference type="Gene3D" id="3.40.50.2300">
    <property type="match status" value="2"/>
</dbReference>
<dbReference type="InterPro" id="IPR025997">
    <property type="entry name" value="SBP_2_dom"/>
</dbReference>
<organism evidence="6 7">
    <name type="scientific">Actinoalloteichus fjordicus</name>
    <dbReference type="NCBI Taxonomy" id="1612552"/>
    <lineage>
        <taxon>Bacteria</taxon>
        <taxon>Bacillati</taxon>
        <taxon>Actinomycetota</taxon>
        <taxon>Actinomycetes</taxon>
        <taxon>Pseudonocardiales</taxon>
        <taxon>Pseudonocardiaceae</taxon>
        <taxon>Actinoalloteichus</taxon>
    </lineage>
</organism>
<dbReference type="GO" id="GO:0030246">
    <property type="term" value="F:carbohydrate binding"/>
    <property type="evidence" value="ECO:0007669"/>
    <property type="project" value="UniProtKB-ARBA"/>
</dbReference>
<sequence>MRGVYRTGTTVLAVAALGFAAGCGSADETNGGGGNGDAEFTIGLSVSTLNNPFFVDIQDGAQEAAAELGVDLIVQDAQNDPATQINHVDTFVTQGVDLIIINAVDSDQATPAAAAAANANIPVIALDRSITDAEVAQEIVSDNVQGGELAADALVEAGVDGDVVVIQGIPGSSASRDRGEGFGNGVEANSALNVVAEQPANFDRTEGMDVMENILQSNGDIAGVFAENDEMALGAIRALGDRAGEDVLVFGFDGTPDGLDAIVSGTLAGTIAQQPEEMGRQAVEQALELLDGGEIEPVIQVEVQAVTPQNVEQYTS</sequence>
<evidence type="ECO:0000256" key="3">
    <source>
        <dbReference type="ARBA" id="ARBA00022729"/>
    </source>
</evidence>
<dbReference type="AlphaFoldDB" id="A0AAC9PVE1"/>
<dbReference type="Pfam" id="PF13407">
    <property type="entry name" value="Peripla_BP_4"/>
    <property type="match status" value="1"/>
</dbReference>
<keyword evidence="3 4" id="KW-0732">Signal</keyword>